<feature type="transmembrane region" description="Helical" evidence="1">
    <location>
        <begin position="55"/>
        <end position="76"/>
    </location>
</feature>
<gene>
    <name evidence="2" type="ORF">GSM42_04635</name>
</gene>
<evidence type="ECO:0000256" key="1">
    <source>
        <dbReference type="SAM" id="Phobius"/>
    </source>
</evidence>
<dbReference type="AlphaFoldDB" id="A0A6I4VRH3"/>
<organism evidence="2 3">
    <name type="scientific">Shimazuella alba</name>
    <dbReference type="NCBI Taxonomy" id="2690964"/>
    <lineage>
        <taxon>Bacteria</taxon>
        <taxon>Bacillati</taxon>
        <taxon>Bacillota</taxon>
        <taxon>Bacilli</taxon>
        <taxon>Bacillales</taxon>
        <taxon>Thermoactinomycetaceae</taxon>
        <taxon>Shimazuella</taxon>
    </lineage>
</organism>
<reference evidence="2 3" key="1">
    <citation type="submission" date="2019-12" db="EMBL/GenBank/DDBJ databases">
        <title>Whole-genome analyses of novel actinobacteria.</title>
        <authorList>
            <person name="Sahin N."/>
            <person name="Saygin H."/>
        </authorList>
    </citation>
    <scope>NUCLEOTIDE SEQUENCE [LARGE SCALE GENOMIC DNA]</scope>
    <source>
        <strain evidence="2 3">KC615</strain>
    </source>
</reference>
<evidence type="ECO:0000313" key="2">
    <source>
        <dbReference type="EMBL" id="MXQ53028.1"/>
    </source>
</evidence>
<comment type="caution">
    <text evidence="2">The sequence shown here is derived from an EMBL/GenBank/DDBJ whole genome shotgun (WGS) entry which is preliminary data.</text>
</comment>
<dbReference type="Proteomes" id="UP000430692">
    <property type="component" value="Unassembled WGS sequence"/>
</dbReference>
<accession>A0A6I4VRH3</accession>
<keyword evidence="1" id="KW-1133">Transmembrane helix</keyword>
<feature type="transmembrane region" description="Helical" evidence="1">
    <location>
        <begin position="27"/>
        <end position="49"/>
    </location>
</feature>
<evidence type="ECO:0000313" key="3">
    <source>
        <dbReference type="Proteomes" id="UP000430692"/>
    </source>
</evidence>
<dbReference type="Pfam" id="PF12648">
    <property type="entry name" value="TcpE"/>
    <property type="match status" value="1"/>
</dbReference>
<dbReference type="RefSeq" id="WP_160800362.1">
    <property type="nucleotide sequence ID" value="NZ_WUUL01000002.1"/>
</dbReference>
<name>A0A6I4VRH3_9BACL</name>
<keyword evidence="1" id="KW-0472">Membrane</keyword>
<proteinExistence type="predicted"/>
<keyword evidence="1" id="KW-0812">Transmembrane</keyword>
<protein>
    <recommendedName>
        <fullName evidence="4">TcpE family protein</fullName>
    </recommendedName>
</protein>
<dbReference type="EMBL" id="WUUL01000002">
    <property type="protein sequence ID" value="MXQ53028.1"/>
    <property type="molecule type" value="Genomic_DNA"/>
</dbReference>
<sequence>MRPERIVTFDAVWGLKKVFYHIERFRLPIPVSLSELLIVVILEAIFIFLSNKFAFMSVIPPVFRFAIIPFGAAWLLSRVDLEGRPPYQYFWSSLTHMLSHKLWSRGVPIPDITEEATYHLTKMVGGIKHYATDTDTD</sequence>
<keyword evidence="3" id="KW-1185">Reference proteome</keyword>
<evidence type="ECO:0008006" key="4">
    <source>
        <dbReference type="Google" id="ProtNLM"/>
    </source>
</evidence>
<dbReference type="InterPro" id="IPR025608">
    <property type="entry name" value="TcpE"/>
</dbReference>